<dbReference type="InterPro" id="IPR043502">
    <property type="entry name" value="DNA/RNA_pol_sf"/>
</dbReference>
<feature type="domain" description="Reverse transcriptase Ty1/copia-type" evidence="1">
    <location>
        <begin position="1"/>
        <end position="73"/>
    </location>
</feature>
<dbReference type="Pfam" id="PF07727">
    <property type="entry name" value="RVT_2"/>
    <property type="match status" value="1"/>
</dbReference>
<evidence type="ECO:0000259" key="1">
    <source>
        <dbReference type="Pfam" id="PF07727"/>
    </source>
</evidence>
<dbReference type="EMBL" id="JAVXUO010000587">
    <property type="protein sequence ID" value="KAK2991021.1"/>
    <property type="molecule type" value="Genomic_DNA"/>
</dbReference>
<accession>A0AA88UQW3</accession>
<dbReference type="InterPro" id="IPR013103">
    <property type="entry name" value="RVT_2"/>
</dbReference>
<dbReference type="CDD" id="cd09272">
    <property type="entry name" value="RNase_HI_RT_Ty1"/>
    <property type="match status" value="1"/>
</dbReference>
<comment type="caution">
    <text evidence="2">The sequence shown here is derived from an EMBL/GenBank/DDBJ whole genome shotgun (WGS) entry which is preliminary data.</text>
</comment>
<evidence type="ECO:0000313" key="2">
    <source>
        <dbReference type="EMBL" id="KAK2991021.1"/>
    </source>
</evidence>
<dbReference type="AlphaFoldDB" id="A0AA88UQW3"/>
<proteinExistence type="predicted"/>
<sequence>MIITGDNEDEISRLKNDLSIRFEMKNLGEVGCFLGLEVERSEDGFFVSQKGYAKSLLERFSMGEAKEMATPMEPYLKLKKGEGQLLKDARKFRQLVGSLIYLTITRPDIAYPVGVISQFMQTPRTPHLDAAKRIMRYVKGSLGYGLMYKKGGNFLLSGFSDADWAGDENDRHSTTGYCFNMGSAAISWCSKKQPSVALSSTEAEYIAATMATQECIWLKRLISDISKKVDYAVPIHCDNESAIKLASNPVFHGRTKHIEVRHHFVREKVLSQDIKLDSVRTSNQVADLFTKALAESKFERFRAALGMLDLSQTLSIATRLSTQFKGVRYGWGCRPAGVCPLANHKDNRRLASDVL</sequence>
<dbReference type="Proteomes" id="UP001187471">
    <property type="component" value="Unassembled WGS sequence"/>
</dbReference>
<protein>
    <recommendedName>
        <fullName evidence="1">Reverse transcriptase Ty1/copia-type domain-containing protein</fullName>
    </recommendedName>
</protein>
<organism evidence="2 3">
    <name type="scientific">Escallonia rubra</name>
    <dbReference type="NCBI Taxonomy" id="112253"/>
    <lineage>
        <taxon>Eukaryota</taxon>
        <taxon>Viridiplantae</taxon>
        <taxon>Streptophyta</taxon>
        <taxon>Embryophyta</taxon>
        <taxon>Tracheophyta</taxon>
        <taxon>Spermatophyta</taxon>
        <taxon>Magnoliopsida</taxon>
        <taxon>eudicotyledons</taxon>
        <taxon>Gunneridae</taxon>
        <taxon>Pentapetalae</taxon>
        <taxon>asterids</taxon>
        <taxon>campanulids</taxon>
        <taxon>Escalloniales</taxon>
        <taxon>Escalloniaceae</taxon>
        <taxon>Escallonia</taxon>
    </lineage>
</organism>
<dbReference type="SUPFAM" id="SSF56672">
    <property type="entry name" value="DNA/RNA polymerases"/>
    <property type="match status" value="1"/>
</dbReference>
<keyword evidence="3" id="KW-1185">Reference proteome</keyword>
<dbReference type="PANTHER" id="PTHR11439:SF481">
    <property type="entry name" value="REVERSE TRANSCRIPTASE TY1_COPIA-TYPE DOMAIN-CONTAINING PROTEIN"/>
    <property type="match status" value="1"/>
</dbReference>
<reference evidence="2" key="1">
    <citation type="submission" date="2022-12" db="EMBL/GenBank/DDBJ databases">
        <title>Draft genome assemblies for two species of Escallonia (Escalloniales).</title>
        <authorList>
            <person name="Chanderbali A."/>
            <person name="Dervinis C."/>
            <person name="Anghel I."/>
            <person name="Soltis D."/>
            <person name="Soltis P."/>
            <person name="Zapata F."/>
        </authorList>
    </citation>
    <scope>NUCLEOTIDE SEQUENCE</scope>
    <source>
        <strain evidence="2">UCBG92.1500</strain>
        <tissue evidence="2">Leaf</tissue>
    </source>
</reference>
<evidence type="ECO:0000313" key="3">
    <source>
        <dbReference type="Proteomes" id="UP001187471"/>
    </source>
</evidence>
<name>A0AA88UQW3_9ASTE</name>
<dbReference type="PANTHER" id="PTHR11439">
    <property type="entry name" value="GAG-POL-RELATED RETROTRANSPOSON"/>
    <property type="match status" value="1"/>
</dbReference>
<gene>
    <name evidence="2" type="ORF">RJ640_005503</name>
</gene>